<dbReference type="EMBL" id="LR215973">
    <property type="protein sequence ID" value="VFA99396.1"/>
    <property type="molecule type" value="Genomic_DNA"/>
</dbReference>
<dbReference type="Gene3D" id="1.10.1200.10">
    <property type="entry name" value="ACP-like"/>
    <property type="match status" value="1"/>
</dbReference>
<sequence length="99" mass="11123">MSDNAEFGRSTPPQALVDQLLRHFSVITSTELGPDDDYFELGLVNSLRALEIVAYLEHTFGFEVDIEDLDLDNFRTVNRAAAFVDRKQHALPARRASGE</sequence>
<evidence type="ECO:0000313" key="2">
    <source>
        <dbReference type="EMBL" id="VFA99396.1"/>
    </source>
</evidence>
<dbReference type="AlphaFoldDB" id="A0A4U8W076"/>
<feature type="domain" description="Carrier" evidence="1">
    <location>
        <begin position="11"/>
        <end position="88"/>
    </location>
</feature>
<organism evidence="2 3">
    <name type="scientific">Nocardia cyriacigeorgica</name>
    <dbReference type="NCBI Taxonomy" id="135487"/>
    <lineage>
        <taxon>Bacteria</taxon>
        <taxon>Bacillati</taxon>
        <taxon>Actinomycetota</taxon>
        <taxon>Actinomycetes</taxon>
        <taxon>Mycobacteriales</taxon>
        <taxon>Nocardiaceae</taxon>
        <taxon>Nocardia</taxon>
    </lineage>
</organism>
<evidence type="ECO:0000313" key="3">
    <source>
        <dbReference type="Proteomes" id="UP000290439"/>
    </source>
</evidence>
<dbReference type="GO" id="GO:0016874">
    <property type="term" value="F:ligase activity"/>
    <property type="evidence" value="ECO:0007669"/>
    <property type="project" value="UniProtKB-KW"/>
</dbReference>
<dbReference type="RefSeq" id="WP_232052191.1">
    <property type="nucleotide sequence ID" value="NZ_JADLPI010000002.1"/>
</dbReference>
<accession>A0A4U8W076</accession>
<dbReference type="Pfam" id="PF00550">
    <property type="entry name" value="PP-binding"/>
    <property type="match status" value="1"/>
</dbReference>
<dbReference type="InterPro" id="IPR009081">
    <property type="entry name" value="PP-bd_ACP"/>
</dbReference>
<keyword evidence="2" id="KW-0436">Ligase</keyword>
<gene>
    <name evidence="2" type="ORF">NCTC10797_03179</name>
</gene>
<evidence type="ECO:0000259" key="1">
    <source>
        <dbReference type="PROSITE" id="PS50075"/>
    </source>
</evidence>
<reference evidence="2 3" key="1">
    <citation type="submission" date="2019-02" db="EMBL/GenBank/DDBJ databases">
        <authorList>
            <consortium name="Pathogen Informatics"/>
        </authorList>
    </citation>
    <scope>NUCLEOTIDE SEQUENCE [LARGE SCALE GENOMIC DNA]</scope>
    <source>
        <strain evidence="2 3">3012STDY6756504</strain>
    </source>
</reference>
<dbReference type="PROSITE" id="PS50075">
    <property type="entry name" value="CARRIER"/>
    <property type="match status" value="1"/>
</dbReference>
<dbReference type="Proteomes" id="UP000290439">
    <property type="component" value="Chromosome"/>
</dbReference>
<dbReference type="InterPro" id="IPR036736">
    <property type="entry name" value="ACP-like_sf"/>
</dbReference>
<proteinExistence type="predicted"/>
<protein>
    <submittedName>
        <fullName evidence="2">D-alanine--poly(Phosphoribitol) ligase subunit 2</fullName>
    </submittedName>
</protein>
<name>A0A4U8W076_9NOCA</name>
<dbReference type="SUPFAM" id="SSF47336">
    <property type="entry name" value="ACP-like"/>
    <property type="match status" value="1"/>
</dbReference>